<sequence length="274" mass="31036">MTTVCISVISNHWGRAYQLTYTVLLSLVLLNLILHTVSAATHTKLLNRQPEWLKKPCKRKDPNLNECVRNLFQNLIPYMAKGIPEVNIPKFEPLFIEKVGITKGHGAVTLSGNFNSLYAHGPSNTTALEVNFDIPNGRFDIALFIPLIRTESQYDLKGNILLLPLVGVGDAKLLLRNVSTEVYMKISFPRIQGEEVMRVDDMRVEFKLQSCRIHLDNLFNGNKVLGHTVNQFVNKNALEIVDELQDNIGESLAHVFKRVMNDAFGRIPTKFWIP</sequence>
<evidence type="ECO:0000313" key="5">
    <source>
        <dbReference type="Proteomes" id="UP001461498"/>
    </source>
</evidence>
<dbReference type="SMART" id="SM00700">
    <property type="entry name" value="JHBP"/>
    <property type="match status" value="1"/>
</dbReference>
<dbReference type="PANTHER" id="PTHR11008">
    <property type="entry name" value="PROTEIN TAKEOUT-LIKE PROTEIN"/>
    <property type="match status" value="1"/>
</dbReference>
<dbReference type="Pfam" id="PF06585">
    <property type="entry name" value="JHBP"/>
    <property type="match status" value="1"/>
</dbReference>
<comment type="similarity">
    <text evidence="3">Belongs to the TO family.</text>
</comment>
<keyword evidence="2" id="KW-0090">Biological rhythms</keyword>
<dbReference type="GO" id="GO:0007623">
    <property type="term" value="P:circadian rhythm"/>
    <property type="evidence" value="ECO:0007669"/>
    <property type="project" value="UniProtKB-ARBA"/>
</dbReference>
<comment type="caution">
    <text evidence="4">The sequence shown here is derived from an EMBL/GenBank/DDBJ whole genome shotgun (WGS) entry which is preliminary data.</text>
</comment>
<dbReference type="AlphaFoldDB" id="A0AAW1CZJ9"/>
<proteinExistence type="inferred from homology"/>
<dbReference type="FunFam" id="3.15.10.30:FF:000001">
    <property type="entry name" value="Takeout-like protein 1"/>
    <property type="match status" value="1"/>
</dbReference>
<organism evidence="4 5">
    <name type="scientific">Rhynocoris fuscipes</name>
    <dbReference type="NCBI Taxonomy" id="488301"/>
    <lineage>
        <taxon>Eukaryota</taxon>
        <taxon>Metazoa</taxon>
        <taxon>Ecdysozoa</taxon>
        <taxon>Arthropoda</taxon>
        <taxon>Hexapoda</taxon>
        <taxon>Insecta</taxon>
        <taxon>Pterygota</taxon>
        <taxon>Neoptera</taxon>
        <taxon>Paraneoptera</taxon>
        <taxon>Hemiptera</taxon>
        <taxon>Heteroptera</taxon>
        <taxon>Panheteroptera</taxon>
        <taxon>Cimicomorpha</taxon>
        <taxon>Reduviidae</taxon>
        <taxon>Harpactorinae</taxon>
        <taxon>Harpactorini</taxon>
        <taxon>Rhynocoris</taxon>
    </lineage>
</organism>
<dbReference type="InterPro" id="IPR010562">
    <property type="entry name" value="Haemolymph_juvenile_hormone-bd"/>
</dbReference>
<dbReference type="InterPro" id="IPR038606">
    <property type="entry name" value="To_sf"/>
</dbReference>
<evidence type="ECO:0008006" key="6">
    <source>
        <dbReference type="Google" id="ProtNLM"/>
    </source>
</evidence>
<dbReference type="Proteomes" id="UP001461498">
    <property type="component" value="Unassembled WGS sequence"/>
</dbReference>
<gene>
    <name evidence="4" type="ORF">O3M35_010219</name>
</gene>
<keyword evidence="1" id="KW-0732">Signal</keyword>
<dbReference type="Gene3D" id="3.15.10.30">
    <property type="entry name" value="Haemolymph juvenile hormone binding protein"/>
    <property type="match status" value="1"/>
</dbReference>
<dbReference type="EMBL" id="JAPXFL010000007">
    <property type="protein sequence ID" value="KAK9503717.1"/>
    <property type="molecule type" value="Genomic_DNA"/>
</dbReference>
<evidence type="ECO:0000256" key="2">
    <source>
        <dbReference type="ARBA" id="ARBA00023108"/>
    </source>
</evidence>
<reference evidence="4 5" key="1">
    <citation type="submission" date="2022-12" db="EMBL/GenBank/DDBJ databases">
        <title>Chromosome-level genome assembly of true bugs.</title>
        <authorList>
            <person name="Ma L."/>
            <person name="Li H."/>
        </authorList>
    </citation>
    <scope>NUCLEOTIDE SEQUENCE [LARGE SCALE GENOMIC DNA]</scope>
    <source>
        <strain evidence="4">Lab_2022b</strain>
    </source>
</reference>
<keyword evidence="5" id="KW-1185">Reference proteome</keyword>
<accession>A0AAW1CZJ9</accession>
<dbReference type="GO" id="GO:0005615">
    <property type="term" value="C:extracellular space"/>
    <property type="evidence" value="ECO:0007669"/>
    <property type="project" value="TreeGrafter"/>
</dbReference>
<name>A0AAW1CZJ9_9HEMI</name>
<evidence type="ECO:0000256" key="3">
    <source>
        <dbReference type="ARBA" id="ARBA00060902"/>
    </source>
</evidence>
<dbReference type="PANTHER" id="PTHR11008:SF33">
    <property type="entry name" value="PROTEIN TAKEOUT"/>
    <property type="match status" value="1"/>
</dbReference>
<protein>
    <recommendedName>
        <fullName evidence="6">Protein takeout</fullName>
    </recommendedName>
</protein>
<evidence type="ECO:0000313" key="4">
    <source>
        <dbReference type="EMBL" id="KAK9503717.1"/>
    </source>
</evidence>
<evidence type="ECO:0000256" key="1">
    <source>
        <dbReference type="ARBA" id="ARBA00022729"/>
    </source>
</evidence>